<dbReference type="Proteomes" id="UP000530514">
    <property type="component" value="Unassembled WGS sequence"/>
</dbReference>
<accession>A0A7W1XDK5</accession>
<dbReference type="AlphaFoldDB" id="A0A7W1XDK5"/>
<comment type="caution">
    <text evidence="2">The sequence shown here is derived from an EMBL/GenBank/DDBJ whole genome shotgun (WGS) entry which is preliminary data.</text>
</comment>
<organism evidence="2 3">
    <name type="scientific">Thermoactinomyces daqus</name>
    <dbReference type="NCBI Taxonomy" id="1329516"/>
    <lineage>
        <taxon>Bacteria</taxon>
        <taxon>Bacillati</taxon>
        <taxon>Bacillota</taxon>
        <taxon>Bacilli</taxon>
        <taxon>Bacillales</taxon>
        <taxon>Thermoactinomycetaceae</taxon>
        <taxon>Thermoactinomyces</taxon>
    </lineage>
</organism>
<evidence type="ECO:0000313" key="2">
    <source>
        <dbReference type="EMBL" id="MBA4544614.1"/>
    </source>
</evidence>
<dbReference type="Gene3D" id="1.20.5.110">
    <property type="match status" value="1"/>
</dbReference>
<dbReference type="OrthoDB" id="3007547at2"/>
<dbReference type="EMBL" id="JACEIP010000050">
    <property type="protein sequence ID" value="MBA4544614.1"/>
    <property type="molecule type" value="Genomic_DNA"/>
</dbReference>
<name>A0A7W1XDK5_9BACL</name>
<reference evidence="2 3" key="1">
    <citation type="submission" date="2020-07" db="EMBL/GenBank/DDBJ databases">
        <authorList>
            <person name="Feng H."/>
        </authorList>
    </citation>
    <scope>NUCLEOTIDE SEQUENCE [LARGE SCALE GENOMIC DNA]</scope>
    <source>
        <strain evidence="3">s-11</strain>
    </source>
</reference>
<protein>
    <submittedName>
        <fullName evidence="2">Uncharacterized protein</fullName>
    </submittedName>
</protein>
<evidence type="ECO:0000313" key="3">
    <source>
        <dbReference type="Proteomes" id="UP000530514"/>
    </source>
</evidence>
<evidence type="ECO:0000256" key="1">
    <source>
        <dbReference type="SAM" id="Coils"/>
    </source>
</evidence>
<keyword evidence="3" id="KW-1185">Reference proteome</keyword>
<sequence>MDLNEMFQQILLGQVEIKDRLTNIEERLDKIETRLDRIEKNQTDEVKVLHTKIRRVEKVFNEEVLANAESLG</sequence>
<feature type="coiled-coil region" evidence="1">
    <location>
        <begin position="14"/>
        <end position="41"/>
    </location>
</feature>
<dbReference type="RefSeq" id="WP_033102253.1">
    <property type="nucleotide sequence ID" value="NZ_JACEIP010000050.1"/>
</dbReference>
<keyword evidence="1" id="KW-0175">Coiled coil</keyword>
<gene>
    <name evidence="2" type="ORF">H1164_17440</name>
</gene>
<proteinExistence type="predicted"/>